<name>A0A1N7JBM9_9CORY</name>
<evidence type="ECO:0000313" key="8">
    <source>
        <dbReference type="Proteomes" id="UP000186292"/>
    </source>
</evidence>
<feature type="region of interest" description="Disordered" evidence="5">
    <location>
        <begin position="1"/>
        <end position="42"/>
    </location>
</feature>
<protein>
    <submittedName>
        <fullName evidence="7">Predicted Fe2+/Mn2+ transporter, VIT1/CCC1 family</fullName>
    </submittedName>
</protein>
<evidence type="ECO:0000256" key="6">
    <source>
        <dbReference type="SAM" id="Phobius"/>
    </source>
</evidence>
<organism evidence="7 8">
    <name type="scientific">Corynebacterium appendicis CIP 107643</name>
    <dbReference type="NCBI Taxonomy" id="1161099"/>
    <lineage>
        <taxon>Bacteria</taxon>
        <taxon>Bacillati</taxon>
        <taxon>Actinomycetota</taxon>
        <taxon>Actinomycetes</taxon>
        <taxon>Mycobacteriales</taxon>
        <taxon>Corynebacteriaceae</taxon>
        <taxon>Corynebacterium</taxon>
    </lineage>
</organism>
<dbReference type="GO" id="GO:0030026">
    <property type="term" value="P:intracellular manganese ion homeostasis"/>
    <property type="evidence" value="ECO:0007669"/>
    <property type="project" value="InterPro"/>
</dbReference>
<proteinExistence type="predicted"/>
<comment type="subcellular location">
    <subcellularLocation>
        <location evidence="1">Endomembrane system</location>
        <topology evidence="1">Multi-pass membrane protein</topology>
    </subcellularLocation>
</comment>
<keyword evidence="4 6" id="KW-0472">Membrane</keyword>
<feature type="transmembrane region" description="Helical" evidence="6">
    <location>
        <begin position="238"/>
        <end position="260"/>
    </location>
</feature>
<keyword evidence="8" id="KW-1185">Reference proteome</keyword>
<dbReference type="GO" id="GO:0012505">
    <property type="term" value="C:endomembrane system"/>
    <property type="evidence" value="ECO:0007669"/>
    <property type="project" value="UniProtKB-SubCell"/>
</dbReference>
<evidence type="ECO:0000256" key="1">
    <source>
        <dbReference type="ARBA" id="ARBA00004127"/>
    </source>
</evidence>
<evidence type="ECO:0000256" key="4">
    <source>
        <dbReference type="ARBA" id="ARBA00023136"/>
    </source>
</evidence>
<feature type="transmembrane region" description="Helical" evidence="6">
    <location>
        <begin position="178"/>
        <end position="201"/>
    </location>
</feature>
<gene>
    <name evidence="7" type="ORF">SAMN05444817_105130</name>
</gene>
<feature type="transmembrane region" description="Helical" evidence="6">
    <location>
        <begin position="51"/>
        <end position="74"/>
    </location>
</feature>
<feature type="compositionally biased region" description="Polar residues" evidence="5">
    <location>
        <begin position="9"/>
        <end position="18"/>
    </location>
</feature>
<dbReference type="Proteomes" id="UP000186292">
    <property type="component" value="Unassembled WGS sequence"/>
</dbReference>
<reference evidence="8" key="1">
    <citation type="submission" date="2017-01" db="EMBL/GenBank/DDBJ databases">
        <authorList>
            <person name="Varghese N."/>
            <person name="Submissions S."/>
        </authorList>
    </citation>
    <scope>NUCLEOTIDE SEQUENCE [LARGE SCALE GENOMIC DNA]</scope>
    <source>
        <strain evidence="8">DSM 44531</strain>
    </source>
</reference>
<dbReference type="InterPro" id="IPR008217">
    <property type="entry name" value="Ccc1_fam"/>
</dbReference>
<dbReference type="GO" id="GO:0005384">
    <property type="term" value="F:manganese ion transmembrane transporter activity"/>
    <property type="evidence" value="ECO:0007669"/>
    <property type="project" value="InterPro"/>
</dbReference>
<evidence type="ECO:0000256" key="3">
    <source>
        <dbReference type="ARBA" id="ARBA00022989"/>
    </source>
</evidence>
<evidence type="ECO:0000313" key="7">
    <source>
        <dbReference type="EMBL" id="SIS46699.1"/>
    </source>
</evidence>
<evidence type="ECO:0000256" key="2">
    <source>
        <dbReference type="ARBA" id="ARBA00022692"/>
    </source>
</evidence>
<keyword evidence="2 6" id="KW-0812">Transmembrane</keyword>
<dbReference type="PANTHER" id="PTHR31851">
    <property type="entry name" value="FE(2+)/MN(2+) TRANSPORTER PCL1"/>
    <property type="match status" value="1"/>
</dbReference>
<keyword evidence="3 6" id="KW-1133">Transmembrane helix</keyword>
<feature type="transmembrane region" description="Helical" evidence="6">
    <location>
        <begin position="80"/>
        <end position="101"/>
    </location>
</feature>
<dbReference type="CDD" id="cd02432">
    <property type="entry name" value="Nodulin-21_like_1"/>
    <property type="match status" value="1"/>
</dbReference>
<dbReference type="EMBL" id="FTOF01000005">
    <property type="protein sequence ID" value="SIS46699.1"/>
    <property type="molecule type" value="Genomic_DNA"/>
</dbReference>
<dbReference type="Pfam" id="PF01988">
    <property type="entry name" value="VIT1"/>
    <property type="match status" value="1"/>
</dbReference>
<sequence>MAMSEKQKTSAAEEQQVTPDDLERNYLENDGSSEVEVETHGMGEKLNRLRAAVLGANDGIVSTAAVVVGVAGATDSTREIFTAGLAALVGGAISMALGEYVSVSSQRDAEKAAVDTEKKLQEQDPEAEFRHLVQAYKNDGLSPETALAVARERTESDPLSAHLEVHYGLDQDDIVSPWSAAIASFLSFFVGALLPLGAIMLGGGATTRVAVCVVVTLIALAVTGAMSAKLGGAKPGRAVVRLVVGGGLALAATFAVGSLFGTAVG</sequence>
<feature type="transmembrane region" description="Helical" evidence="6">
    <location>
        <begin position="207"/>
        <end position="226"/>
    </location>
</feature>
<evidence type="ECO:0000256" key="5">
    <source>
        <dbReference type="SAM" id="MobiDB-lite"/>
    </source>
</evidence>
<accession>A0A1N7JBM9</accession>
<dbReference type="AlphaFoldDB" id="A0A1N7JBM9"/>